<evidence type="ECO:0000256" key="2">
    <source>
        <dbReference type="SAM" id="SignalP"/>
    </source>
</evidence>
<feature type="signal peptide" evidence="2">
    <location>
        <begin position="1"/>
        <end position="20"/>
    </location>
</feature>
<evidence type="ECO:0000313" key="4">
    <source>
        <dbReference type="Proteomes" id="UP000254487"/>
    </source>
</evidence>
<gene>
    <name evidence="3" type="ORF">NCTC10313_04021</name>
</gene>
<name>A0A377ZTB0_KLEPO</name>
<protein>
    <submittedName>
        <fullName evidence="3">Uncharacterized protein</fullName>
    </submittedName>
</protein>
<feature type="region of interest" description="Disordered" evidence="1">
    <location>
        <begin position="60"/>
        <end position="94"/>
    </location>
</feature>
<dbReference type="Proteomes" id="UP000254487">
    <property type="component" value="Unassembled WGS sequence"/>
</dbReference>
<evidence type="ECO:0000256" key="1">
    <source>
        <dbReference type="SAM" id="MobiDB-lite"/>
    </source>
</evidence>
<feature type="chain" id="PRO_5016845765" evidence="2">
    <location>
        <begin position="21"/>
        <end position="140"/>
    </location>
</feature>
<keyword evidence="2" id="KW-0732">Signal</keyword>
<dbReference type="STRING" id="1218098.GCA_001598715_02605"/>
<dbReference type="EMBL" id="UGLW01000003">
    <property type="protein sequence ID" value="STU83599.1"/>
    <property type="molecule type" value="Genomic_DNA"/>
</dbReference>
<organism evidence="3 4">
    <name type="scientific">Klebsiella pneumoniae subsp. ozaenae</name>
    <dbReference type="NCBI Taxonomy" id="574"/>
    <lineage>
        <taxon>Bacteria</taxon>
        <taxon>Pseudomonadati</taxon>
        <taxon>Pseudomonadota</taxon>
        <taxon>Gammaproteobacteria</taxon>
        <taxon>Enterobacterales</taxon>
        <taxon>Enterobacteriaceae</taxon>
        <taxon>Klebsiella/Raoultella group</taxon>
        <taxon>Klebsiella</taxon>
        <taxon>Klebsiella pneumoniae complex</taxon>
    </lineage>
</organism>
<accession>A0A377ZTB0</accession>
<dbReference type="AlphaFoldDB" id="A0A377ZTB0"/>
<reference evidence="3 4" key="1">
    <citation type="submission" date="2018-06" db="EMBL/GenBank/DDBJ databases">
        <authorList>
            <consortium name="Pathogen Informatics"/>
            <person name="Doyle S."/>
        </authorList>
    </citation>
    <scope>NUCLEOTIDE SEQUENCE [LARGE SCALE GENOMIC DNA]</scope>
    <source>
        <strain evidence="3 4">NCTC10313</strain>
    </source>
</reference>
<sequence length="140" mass="15534">MNKLIPLIVLSCLLPLAANARTITATGDTLDHAESKIRQQAAREARLPIASLKREWATKCISRRKSRTKAPASGSGMSRRQPARQVRRSFFPVDDRGRRRAIQASVFPGELRHADIAHLPGSLRNTHPFRQHQAAGVDQA</sequence>
<evidence type="ECO:0000313" key="3">
    <source>
        <dbReference type="EMBL" id="STU83599.1"/>
    </source>
</evidence>
<proteinExistence type="predicted"/>